<evidence type="ECO:0000256" key="4">
    <source>
        <dbReference type="ARBA" id="ARBA00022807"/>
    </source>
</evidence>
<comment type="similarity">
    <text evidence="1">Belongs to the peptidase C40 family.</text>
</comment>
<dbReference type="EMBL" id="CP071182">
    <property type="protein sequence ID" value="QSO46382.1"/>
    <property type="molecule type" value="Genomic_DNA"/>
</dbReference>
<feature type="domain" description="NlpC/P60" evidence="6">
    <location>
        <begin position="163"/>
        <end position="287"/>
    </location>
</feature>
<keyword evidence="8" id="KW-1185">Reference proteome</keyword>
<name>A0A9X7Z5J4_9BACL</name>
<dbReference type="PANTHER" id="PTHR47053">
    <property type="entry name" value="MUREIN DD-ENDOPEPTIDASE MEPH-RELATED"/>
    <property type="match status" value="1"/>
</dbReference>
<dbReference type="PANTHER" id="PTHR47053:SF1">
    <property type="entry name" value="MUREIN DD-ENDOPEPTIDASE MEPH-RELATED"/>
    <property type="match status" value="1"/>
</dbReference>
<dbReference type="GO" id="GO:0006508">
    <property type="term" value="P:proteolysis"/>
    <property type="evidence" value="ECO:0007669"/>
    <property type="project" value="UniProtKB-KW"/>
</dbReference>
<dbReference type="Pfam" id="PF00877">
    <property type="entry name" value="NLPC_P60"/>
    <property type="match status" value="1"/>
</dbReference>
<sequence length="288" mass="31745">MNWSQCHTYVNKNCTDLQNAHSHNNPTSHLKKKWLVGLIAACVVPALASISHVPLTPQTIVTAEAATVQHVHVVRNVWLRRTERIAKNGIHLEHAGTALTVIAGGNANWWHVRDPQGRTGYVVRKTYFVSANQTRSGSASQLPPGVTRVYNVKPRALPSASTQAKINAVLSVARSKIGTPYRWGHNEDRGQYGFDCSNFTAYVYHHALGYKMSGASLVQAKSVGWTVPRRSMRPGDLLIFENGKHVGIYVGHNRMIQEGGGLGKVGYLSIGPGSYWGKHLTAVRRMFH</sequence>
<evidence type="ECO:0000313" key="7">
    <source>
        <dbReference type="EMBL" id="QSO46382.1"/>
    </source>
</evidence>
<dbReference type="GO" id="GO:0008234">
    <property type="term" value="F:cysteine-type peptidase activity"/>
    <property type="evidence" value="ECO:0007669"/>
    <property type="project" value="UniProtKB-KW"/>
</dbReference>
<evidence type="ECO:0000256" key="3">
    <source>
        <dbReference type="ARBA" id="ARBA00022801"/>
    </source>
</evidence>
<dbReference type="PROSITE" id="PS51935">
    <property type="entry name" value="NLPC_P60"/>
    <property type="match status" value="1"/>
</dbReference>
<evidence type="ECO:0000256" key="1">
    <source>
        <dbReference type="ARBA" id="ARBA00007074"/>
    </source>
</evidence>
<evidence type="ECO:0000313" key="8">
    <source>
        <dbReference type="Proteomes" id="UP000663505"/>
    </source>
</evidence>
<keyword evidence="3" id="KW-0378">Hydrolase</keyword>
<dbReference type="InterPro" id="IPR000064">
    <property type="entry name" value="NLP_P60_dom"/>
</dbReference>
<dbReference type="RefSeq" id="WP_206655751.1">
    <property type="nucleotide sequence ID" value="NZ_CP071182.1"/>
</dbReference>
<accession>A0A9X7Z5J4</accession>
<dbReference type="InterPro" id="IPR038765">
    <property type="entry name" value="Papain-like_cys_pep_sf"/>
</dbReference>
<keyword evidence="2" id="KW-0645">Protease</keyword>
<evidence type="ECO:0000256" key="2">
    <source>
        <dbReference type="ARBA" id="ARBA00022670"/>
    </source>
</evidence>
<reference evidence="7 8" key="1">
    <citation type="submission" date="2021-02" db="EMBL/GenBank/DDBJ databases">
        <title>Alicyclobacillus curvatus sp. nov. and Alicyclobacillus mengziensis sp. nov., two acidophilic bacteria isolated from acid mine drainage.</title>
        <authorList>
            <person name="Huang Y."/>
        </authorList>
    </citation>
    <scope>NUCLEOTIDE SEQUENCE [LARGE SCALE GENOMIC DNA]</scope>
    <source>
        <strain evidence="7 8">S30H14</strain>
    </source>
</reference>
<dbReference type="Proteomes" id="UP000663505">
    <property type="component" value="Chromosome"/>
</dbReference>
<gene>
    <name evidence="7" type="ORF">JZ786_18110</name>
</gene>
<keyword evidence="5" id="KW-0812">Transmembrane</keyword>
<dbReference type="KEGG" id="afx:JZ786_18110"/>
<organism evidence="7 8">
    <name type="scientific">Alicyclobacillus mengziensis</name>
    <dbReference type="NCBI Taxonomy" id="2931921"/>
    <lineage>
        <taxon>Bacteria</taxon>
        <taxon>Bacillati</taxon>
        <taxon>Bacillota</taxon>
        <taxon>Bacilli</taxon>
        <taxon>Bacillales</taxon>
        <taxon>Alicyclobacillaceae</taxon>
        <taxon>Alicyclobacillus</taxon>
    </lineage>
</organism>
<dbReference type="AlphaFoldDB" id="A0A9X7Z5J4"/>
<dbReference type="Gene3D" id="3.90.1720.10">
    <property type="entry name" value="endopeptidase domain like (from Nostoc punctiforme)"/>
    <property type="match status" value="1"/>
</dbReference>
<protein>
    <submittedName>
        <fullName evidence="7">C40 family peptidase</fullName>
    </submittedName>
</protein>
<proteinExistence type="inferred from homology"/>
<feature type="transmembrane region" description="Helical" evidence="5">
    <location>
        <begin position="34"/>
        <end position="55"/>
    </location>
</feature>
<evidence type="ECO:0000256" key="5">
    <source>
        <dbReference type="SAM" id="Phobius"/>
    </source>
</evidence>
<dbReference type="InterPro" id="IPR051202">
    <property type="entry name" value="Peptidase_C40"/>
</dbReference>
<dbReference type="SUPFAM" id="SSF54001">
    <property type="entry name" value="Cysteine proteinases"/>
    <property type="match status" value="1"/>
</dbReference>
<evidence type="ECO:0000259" key="6">
    <source>
        <dbReference type="PROSITE" id="PS51935"/>
    </source>
</evidence>
<keyword evidence="4" id="KW-0788">Thiol protease</keyword>
<keyword evidence="5" id="KW-1133">Transmembrane helix</keyword>
<keyword evidence="5" id="KW-0472">Membrane</keyword>